<dbReference type="AlphaFoldDB" id="A0A852VR94"/>
<feature type="signal peptide" evidence="8">
    <location>
        <begin position="1"/>
        <end position="25"/>
    </location>
</feature>
<comment type="similarity">
    <text evidence="1">Belongs to the ABC transporter superfamily.</text>
</comment>
<dbReference type="GO" id="GO:0005524">
    <property type="term" value="F:ATP binding"/>
    <property type="evidence" value="ECO:0007669"/>
    <property type="project" value="UniProtKB-KW"/>
</dbReference>
<feature type="chain" id="PRO_5033024122" evidence="8">
    <location>
        <begin position="26"/>
        <end position="870"/>
    </location>
</feature>
<dbReference type="EMBL" id="JACCAE010000001">
    <property type="protein sequence ID" value="NYF98348.1"/>
    <property type="molecule type" value="Genomic_DNA"/>
</dbReference>
<dbReference type="RefSeq" id="WP_185991169.1">
    <property type="nucleotide sequence ID" value="NZ_JACCAE010000001.1"/>
</dbReference>
<dbReference type="Gene3D" id="3.40.50.1820">
    <property type="entry name" value="alpha/beta hydrolase"/>
    <property type="match status" value="1"/>
</dbReference>
<feature type="region of interest" description="Disordered" evidence="6">
    <location>
        <begin position="307"/>
        <end position="343"/>
    </location>
</feature>
<evidence type="ECO:0000256" key="2">
    <source>
        <dbReference type="ARBA" id="ARBA00022448"/>
    </source>
</evidence>
<evidence type="ECO:0000256" key="4">
    <source>
        <dbReference type="ARBA" id="ARBA00022801"/>
    </source>
</evidence>
<dbReference type="InterPro" id="IPR013736">
    <property type="entry name" value="Xaa-Pro_dipept_C"/>
</dbReference>
<keyword evidence="2" id="KW-0813">Transport</keyword>
<name>A0A852VR94_9MICO</name>
<dbReference type="InterPro" id="IPR003439">
    <property type="entry name" value="ABC_transporter-like_ATP-bd"/>
</dbReference>
<feature type="domain" description="ABC transporter" evidence="9">
    <location>
        <begin position="624"/>
        <end position="852"/>
    </location>
</feature>
<dbReference type="PROSITE" id="PS50893">
    <property type="entry name" value="ABC_TRANSPORTER_2"/>
    <property type="match status" value="1"/>
</dbReference>
<evidence type="ECO:0000256" key="7">
    <source>
        <dbReference type="SAM" id="Phobius"/>
    </source>
</evidence>
<evidence type="ECO:0000313" key="10">
    <source>
        <dbReference type="EMBL" id="NYF98348.1"/>
    </source>
</evidence>
<dbReference type="InterPro" id="IPR017871">
    <property type="entry name" value="ABC_transporter-like_CS"/>
</dbReference>
<gene>
    <name evidence="10" type="ORF">BJY20_001740</name>
</gene>
<dbReference type="InterPro" id="IPR027417">
    <property type="entry name" value="P-loop_NTPase"/>
</dbReference>
<evidence type="ECO:0000256" key="8">
    <source>
        <dbReference type="SAM" id="SignalP"/>
    </source>
</evidence>
<evidence type="ECO:0000256" key="5">
    <source>
        <dbReference type="ARBA" id="ARBA00022840"/>
    </source>
</evidence>
<accession>A0A852VR94</accession>
<comment type="caution">
    <text evidence="10">The sequence shown here is derived from an EMBL/GenBank/DDBJ whole genome shotgun (WGS) entry which is preliminary data.</text>
</comment>
<keyword evidence="7" id="KW-0472">Membrane</keyword>
<dbReference type="InterPro" id="IPR008979">
    <property type="entry name" value="Galactose-bd-like_sf"/>
</dbReference>
<dbReference type="Gene3D" id="3.40.50.300">
    <property type="entry name" value="P-loop containing nucleotide triphosphate hydrolases"/>
    <property type="match status" value="1"/>
</dbReference>
<keyword evidence="7" id="KW-0812">Transmembrane</keyword>
<dbReference type="Pfam" id="PF08530">
    <property type="entry name" value="PepX_C"/>
    <property type="match status" value="1"/>
</dbReference>
<keyword evidence="4" id="KW-0378">Hydrolase</keyword>
<dbReference type="SMART" id="SM00939">
    <property type="entry name" value="PepX_C"/>
    <property type="match status" value="1"/>
</dbReference>
<proteinExistence type="inferred from homology"/>
<keyword evidence="8" id="KW-0732">Signal</keyword>
<dbReference type="InterPro" id="IPR029058">
    <property type="entry name" value="AB_hydrolase_fold"/>
</dbReference>
<dbReference type="GO" id="GO:0016887">
    <property type="term" value="F:ATP hydrolysis activity"/>
    <property type="evidence" value="ECO:0007669"/>
    <property type="project" value="InterPro"/>
</dbReference>
<dbReference type="PANTHER" id="PTHR43335">
    <property type="entry name" value="ABC TRANSPORTER, ATP-BINDING PROTEIN"/>
    <property type="match status" value="1"/>
</dbReference>
<keyword evidence="5 10" id="KW-0067">ATP-binding</keyword>
<organism evidence="10 11">
    <name type="scientific">Janibacter cremeus</name>
    <dbReference type="NCBI Taxonomy" id="1285192"/>
    <lineage>
        <taxon>Bacteria</taxon>
        <taxon>Bacillati</taxon>
        <taxon>Actinomycetota</taxon>
        <taxon>Actinomycetes</taxon>
        <taxon>Micrococcales</taxon>
        <taxon>Intrasporangiaceae</taxon>
        <taxon>Janibacter</taxon>
    </lineage>
</organism>
<dbReference type="InterPro" id="IPR000383">
    <property type="entry name" value="Xaa-Pro-like_dom"/>
</dbReference>
<keyword evidence="7" id="KW-1133">Transmembrane helix</keyword>
<feature type="transmembrane region" description="Helical" evidence="7">
    <location>
        <begin position="587"/>
        <end position="606"/>
    </location>
</feature>
<evidence type="ECO:0000256" key="6">
    <source>
        <dbReference type="SAM" id="MobiDB-lite"/>
    </source>
</evidence>
<dbReference type="SUPFAM" id="SSF53474">
    <property type="entry name" value="alpha/beta-Hydrolases"/>
    <property type="match status" value="1"/>
</dbReference>
<dbReference type="SUPFAM" id="SSF49785">
    <property type="entry name" value="Galactose-binding domain-like"/>
    <property type="match status" value="1"/>
</dbReference>
<dbReference type="SUPFAM" id="SSF52540">
    <property type="entry name" value="P-loop containing nucleoside triphosphate hydrolases"/>
    <property type="match status" value="1"/>
</dbReference>
<keyword evidence="11" id="KW-1185">Reference proteome</keyword>
<evidence type="ECO:0000256" key="1">
    <source>
        <dbReference type="ARBA" id="ARBA00005417"/>
    </source>
</evidence>
<reference evidence="10 11" key="1">
    <citation type="submission" date="2020-07" db="EMBL/GenBank/DDBJ databases">
        <title>Sequencing the genomes of 1000 actinobacteria strains.</title>
        <authorList>
            <person name="Klenk H.-P."/>
        </authorList>
    </citation>
    <scope>NUCLEOTIDE SEQUENCE [LARGE SCALE GENOMIC DNA]</scope>
    <source>
        <strain evidence="10 11">DSM 26154</strain>
    </source>
</reference>
<dbReference type="InterPro" id="IPR003593">
    <property type="entry name" value="AAA+_ATPase"/>
</dbReference>
<dbReference type="Pfam" id="PF02129">
    <property type="entry name" value="Peptidase_S15"/>
    <property type="match status" value="1"/>
</dbReference>
<dbReference type="Proteomes" id="UP000554054">
    <property type="component" value="Unassembled WGS sequence"/>
</dbReference>
<dbReference type="Gene3D" id="2.60.120.260">
    <property type="entry name" value="Galactose-binding domain-like"/>
    <property type="match status" value="1"/>
</dbReference>
<evidence type="ECO:0000313" key="11">
    <source>
        <dbReference type="Proteomes" id="UP000554054"/>
    </source>
</evidence>
<keyword evidence="3" id="KW-0547">Nucleotide-binding</keyword>
<dbReference type="Pfam" id="PF00005">
    <property type="entry name" value="ABC_tran"/>
    <property type="match status" value="1"/>
</dbReference>
<dbReference type="PANTHER" id="PTHR43335:SF4">
    <property type="entry name" value="ABC TRANSPORTER, ATP-BINDING PROTEIN"/>
    <property type="match status" value="1"/>
</dbReference>
<evidence type="ECO:0000256" key="3">
    <source>
        <dbReference type="ARBA" id="ARBA00022741"/>
    </source>
</evidence>
<protein>
    <submittedName>
        <fullName evidence="10">ABC-2 type transport system ATP-binding protein</fullName>
    </submittedName>
</protein>
<dbReference type="SMART" id="SM00382">
    <property type="entry name" value="AAA"/>
    <property type="match status" value="1"/>
</dbReference>
<dbReference type="PROSITE" id="PS00211">
    <property type="entry name" value="ABC_TRANSPORTER_1"/>
    <property type="match status" value="1"/>
</dbReference>
<sequence>MHPLVRRLPVAAVALGVLGAPAAAAMPGDGDAEVRVEQVRVQVGADPDGDRVTIDADVYHPADEGESSHEAVLLAHGFGGSKDDLSERARVLAEHGYLVVGYSARGFGDSGGSVHLNDPEYEVADARALVDLIAEQPQVRLDGPGDPRVAVAGGSYGGALALMAAGSDPRIDSVAASITWHDLADAFFPQSARGVDDPGPFKALWASNFFMSGLGGGLPADSLCGAFSPRVCTLFTTAAETGQADPDLLKLLSRHSPAPTLADIEAPVYLEQGMSDTLFGIHQADANATALQEAGVPVAVRWFNGGHDGATQSVAPGSADAGGPPGESEAPQPTDPSAQQEQQTQDLLTWLAGTLRADEPVTQETLPVPAFSYALPPAGRTGGDEDERLVEAASYPPAGADAEVLPMSPVAGTALVNPPGGVPQANTGLPGLGALGGLTAGLSTYPLSALPGQSVAFDTEPLEQDLTVVGRPHIDLELTSSGASSTLFLSLWEVRNGAPVLPRRLVAPVRVELTPGAATDVEVILPGGTWEMPAGSTWRVLVTATDAAYAGPDGVRADQVALAGRGLTVPVAAGAPMSTSSVWDRETLGVAGALGLLLLLLGGVALRRRRSRCPVREDLADVPLAVDGLVKAYPDGHRAVDDVSWRAERGQVVGLLGPNGAGKTTTLRMVMGLIRPDAGSVHVLGRPVTAGADVLRRVGALVEGPGFVPHLSGRANLLSYWAATGRAAEEAQLEEALEIAALGDAIDRPVRAYSQGMRQRLGIAQAMLGMPEVLILDEPTNGLDPPQIAAMRPMLAEYAAGGRTVIVSSHLLAEVELTCSHVVVMHAGRVLVSGSVDDVGVAEGHTLESVFLSTIAGAGDGDHLNQVRPR</sequence>
<evidence type="ECO:0000259" key="9">
    <source>
        <dbReference type="PROSITE" id="PS50893"/>
    </source>
</evidence>
<dbReference type="GO" id="GO:0008239">
    <property type="term" value="F:dipeptidyl-peptidase activity"/>
    <property type="evidence" value="ECO:0007669"/>
    <property type="project" value="InterPro"/>
</dbReference>